<dbReference type="GO" id="GO:0022857">
    <property type="term" value="F:transmembrane transporter activity"/>
    <property type="evidence" value="ECO:0007669"/>
    <property type="project" value="InterPro"/>
</dbReference>
<feature type="transmembrane region" description="Helical" evidence="6">
    <location>
        <begin position="12"/>
        <end position="33"/>
    </location>
</feature>
<keyword evidence="5 6" id="KW-0472">Membrane</keyword>
<dbReference type="InterPro" id="IPR001851">
    <property type="entry name" value="ABC_transp_permease"/>
</dbReference>
<protein>
    <submittedName>
        <fullName evidence="7">Simple sugar transport system permease protein</fullName>
    </submittedName>
</protein>
<evidence type="ECO:0000256" key="6">
    <source>
        <dbReference type="SAM" id="Phobius"/>
    </source>
</evidence>
<feature type="transmembrane region" description="Helical" evidence="6">
    <location>
        <begin position="110"/>
        <end position="129"/>
    </location>
</feature>
<evidence type="ECO:0000313" key="8">
    <source>
        <dbReference type="Proteomes" id="UP000199318"/>
    </source>
</evidence>
<keyword evidence="8" id="KW-1185">Reference proteome</keyword>
<dbReference type="RefSeq" id="WP_093072778.1">
    <property type="nucleotide sequence ID" value="NZ_FOGV01000010.1"/>
</dbReference>
<evidence type="ECO:0000256" key="2">
    <source>
        <dbReference type="ARBA" id="ARBA00022475"/>
    </source>
</evidence>
<dbReference type="AlphaFoldDB" id="A0A1H9TLU1"/>
<feature type="transmembrane region" description="Helical" evidence="6">
    <location>
        <begin position="194"/>
        <end position="213"/>
    </location>
</feature>
<dbReference type="EMBL" id="FOGV01000010">
    <property type="protein sequence ID" value="SER98092.1"/>
    <property type="molecule type" value="Genomic_DNA"/>
</dbReference>
<evidence type="ECO:0000256" key="3">
    <source>
        <dbReference type="ARBA" id="ARBA00022692"/>
    </source>
</evidence>
<proteinExistence type="predicted"/>
<name>A0A1H9TLU1_9BACI</name>
<keyword evidence="7" id="KW-0813">Transport</keyword>
<sequence length="355" mass="37681">MIRDFLRSRAFGLVIPLIAVAFGLIAGAVIMLLSGNNPIDGYSGLIGGIFGDMYYFGETLRAMTPLILSGLAFAFAFRTGLLNIGVEGQVIVGWFAAVIAGISWDAPGIIHLPTALMAGALAGALWAFVPGILKAKLHVHEVIVSIMMNYIALHVVNSLIRGVFLDTGQRTAFVPDSASLSSEWLQGVTDFSRLHWGFLIALAAAVVMWFLLWKTKKGFEFRAVGFNQNASLYAGMNVSGNITSSMSISGAFAGLAGAVSGLGTYGYIEIFNTFTNLGFDGIAVALLGNSSSIGIVLSAFLFGGLSEGSGNMQAAAGVAPELVEIIIALIIFFVASSYLIRWIYKRLDSIRKGEK</sequence>
<feature type="transmembrane region" description="Helical" evidence="6">
    <location>
        <begin position="325"/>
        <end position="344"/>
    </location>
</feature>
<dbReference type="GO" id="GO:0005886">
    <property type="term" value="C:plasma membrane"/>
    <property type="evidence" value="ECO:0007669"/>
    <property type="project" value="UniProtKB-SubCell"/>
</dbReference>
<feature type="transmembrane region" description="Helical" evidence="6">
    <location>
        <begin position="53"/>
        <end position="77"/>
    </location>
</feature>
<dbReference type="PANTHER" id="PTHR47089">
    <property type="entry name" value="ABC TRANSPORTER, PERMEASE PROTEIN"/>
    <property type="match status" value="1"/>
</dbReference>
<evidence type="ECO:0000256" key="1">
    <source>
        <dbReference type="ARBA" id="ARBA00004651"/>
    </source>
</evidence>
<dbReference type="OrthoDB" id="45037at2"/>
<keyword evidence="4 6" id="KW-1133">Transmembrane helix</keyword>
<feature type="transmembrane region" description="Helical" evidence="6">
    <location>
        <begin position="141"/>
        <end position="160"/>
    </location>
</feature>
<keyword evidence="2" id="KW-1003">Cell membrane</keyword>
<dbReference type="CDD" id="cd06580">
    <property type="entry name" value="TM_PBP1_transp_TpRbsC_like"/>
    <property type="match status" value="1"/>
</dbReference>
<reference evidence="8" key="1">
    <citation type="submission" date="2016-10" db="EMBL/GenBank/DDBJ databases">
        <authorList>
            <person name="de Groot N.N."/>
        </authorList>
    </citation>
    <scope>NUCLEOTIDE SEQUENCE [LARGE SCALE GENOMIC DNA]</scope>
    <source>
        <strain evidence="8">10nlg</strain>
    </source>
</reference>
<comment type="caution">
    <text evidence="7">The sequence shown here is derived from an EMBL/GenBank/DDBJ whole genome shotgun (WGS) entry which is preliminary data.</text>
</comment>
<feature type="transmembrane region" description="Helical" evidence="6">
    <location>
        <begin position="84"/>
        <end position="104"/>
    </location>
</feature>
<dbReference type="Pfam" id="PF02653">
    <property type="entry name" value="BPD_transp_2"/>
    <property type="match status" value="1"/>
</dbReference>
<feature type="transmembrane region" description="Helical" evidence="6">
    <location>
        <begin position="282"/>
        <end position="305"/>
    </location>
</feature>
<evidence type="ECO:0000256" key="4">
    <source>
        <dbReference type="ARBA" id="ARBA00022989"/>
    </source>
</evidence>
<accession>A0A1H9TLU1</accession>
<dbReference type="PANTHER" id="PTHR47089:SF1">
    <property type="entry name" value="GUANOSINE ABC TRANSPORTER PERMEASE PROTEIN NUPP"/>
    <property type="match status" value="1"/>
</dbReference>
<dbReference type="STRING" id="1464123.SAMN05444126_11076"/>
<gene>
    <name evidence="7" type="ORF">SAMN05444126_11076</name>
</gene>
<evidence type="ECO:0000256" key="5">
    <source>
        <dbReference type="ARBA" id="ARBA00023136"/>
    </source>
</evidence>
<evidence type="ECO:0000313" key="7">
    <source>
        <dbReference type="EMBL" id="SER98092.1"/>
    </source>
</evidence>
<keyword evidence="7" id="KW-0762">Sugar transport</keyword>
<comment type="subcellular location">
    <subcellularLocation>
        <location evidence="1">Cell membrane</location>
        <topology evidence="1">Multi-pass membrane protein</topology>
    </subcellularLocation>
</comment>
<dbReference type="Proteomes" id="UP000199318">
    <property type="component" value="Unassembled WGS sequence"/>
</dbReference>
<organism evidence="7 8">
    <name type="scientific">Salisediminibacterium halotolerans</name>
    <dbReference type="NCBI Taxonomy" id="517425"/>
    <lineage>
        <taxon>Bacteria</taxon>
        <taxon>Bacillati</taxon>
        <taxon>Bacillota</taxon>
        <taxon>Bacilli</taxon>
        <taxon>Bacillales</taxon>
        <taxon>Bacillaceae</taxon>
        <taxon>Salisediminibacterium</taxon>
    </lineage>
</organism>
<keyword evidence="3 6" id="KW-0812">Transmembrane</keyword>